<feature type="transmembrane region" description="Helical" evidence="1">
    <location>
        <begin position="6"/>
        <end position="26"/>
    </location>
</feature>
<proteinExistence type="predicted"/>
<dbReference type="RefSeq" id="WP_249831517.1">
    <property type="nucleotide sequence ID" value="NZ_JAMGBE010000002.1"/>
</dbReference>
<keyword evidence="3" id="KW-1185">Reference proteome</keyword>
<dbReference type="EMBL" id="JAMGBE010000002">
    <property type="protein sequence ID" value="MCL6730060.1"/>
    <property type="molecule type" value="Genomic_DNA"/>
</dbReference>
<evidence type="ECO:0000313" key="3">
    <source>
        <dbReference type="Proteomes" id="UP001165342"/>
    </source>
</evidence>
<name>A0ABT0S2G7_9SPHN</name>
<gene>
    <name evidence="2" type="ORF">LZ538_08335</name>
</gene>
<organism evidence="2 3">
    <name type="scientific">Sphingomonas hankyongi</name>
    <dbReference type="NCBI Taxonomy" id="2908209"/>
    <lineage>
        <taxon>Bacteria</taxon>
        <taxon>Pseudomonadati</taxon>
        <taxon>Pseudomonadota</taxon>
        <taxon>Alphaproteobacteria</taxon>
        <taxon>Sphingomonadales</taxon>
        <taxon>Sphingomonadaceae</taxon>
        <taxon>Sphingomonas</taxon>
    </lineage>
</organism>
<evidence type="ECO:0000256" key="1">
    <source>
        <dbReference type="SAM" id="Phobius"/>
    </source>
</evidence>
<protein>
    <submittedName>
        <fullName evidence="2">Uncharacterized protein</fullName>
    </submittedName>
</protein>
<sequence length="163" mass="17880">MDFVNAYWPIIVVALVVLALVAFFALRPRQRVTLTDSAPIRPHMAQRRPAEGRGLAGEAAAATSDVTGEIIGAPVHRQLESDTGAADDLCRIKGIGPKFADSLSDLGFRRYEQIAALTPTEIERLDSQLGAFRGRIVRDRIVEQADYLARGDTDGFEERFGKL</sequence>
<evidence type="ECO:0000313" key="2">
    <source>
        <dbReference type="EMBL" id="MCL6730060.1"/>
    </source>
</evidence>
<keyword evidence="1" id="KW-0812">Transmembrane</keyword>
<keyword evidence="1" id="KW-0472">Membrane</keyword>
<accession>A0ABT0S2G7</accession>
<dbReference type="Proteomes" id="UP001165342">
    <property type="component" value="Unassembled WGS sequence"/>
</dbReference>
<keyword evidence="1" id="KW-1133">Transmembrane helix</keyword>
<dbReference type="Gene3D" id="1.10.150.20">
    <property type="entry name" value="5' to 3' exonuclease, C-terminal subdomain"/>
    <property type="match status" value="1"/>
</dbReference>
<comment type="caution">
    <text evidence="2">The sequence shown here is derived from an EMBL/GenBank/DDBJ whole genome shotgun (WGS) entry which is preliminary data.</text>
</comment>
<reference evidence="2" key="1">
    <citation type="submission" date="2022-05" db="EMBL/GenBank/DDBJ databases">
        <authorList>
            <person name="Jo J.-H."/>
            <person name="Im W.-T."/>
        </authorList>
    </citation>
    <scope>NUCLEOTIDE SEQUENCE</scope>
    <source>
        <strain evidence="2">SE220</strain>
    </source>
</reference>